<evidence type="ECO:0000259" key="7">
    <source>
        <dbReference type="Pfam" id="PF16177"/>
    </source>
</evidence>
<evidence type="ECO:0000256" key="2">
    <source>
        <dbReference type="ARBA" id="ARBA00022598"/>
    </source>
</evidence>
<evidence type="ECO:0000313" key="9">
    <source>
        <dbReference type="Proteomes" id="UP000198553"/>
    </source>
</evidence>
<evidence type="ECO:0000256" key="3">
    <source>
        <dbReference type="ARBA" id="ARBA00022741"/>
    </source>
</evidence>
<evidence type="ECO:0000259" key="5">
    <source>
        <dbReference type="Pfam" id="PF00501"/>
    </source>
</evidence>
<feature type="domain" description="AMP-dependent synthetase/ligase" evidence="5">
    <location>
        <begin position="98"/>
        <end position="475"/>
    </location>
</feature>
<dbReference type="SUPFAM" id="SSF56801">
    <property type="entry name" value="Acetyl-CoA synthetase-like"/>
    <property type="match status" value="1"/>
</dbReference>
<protein>
    <submittedName>
        <fullName evidence="8">Acetoacetyl-CoA synthetase</fullName>
    </submittedName>
</protein>
<keyword evidence="4" id="KW-0067">ATP-binding</keyword>
<evidence type="ECO:0000259" key="6">
    <source>
        <dbReference type="Pfam" id="PF13193"/>
    </source>
</evidence>
<feature type="domain" description="Acetyl-coenzyme A synthetase N-terminal" evidence="7">
    <location>
        <begin position="40"/>
        <end position="95"/>
    </location>
</feature>
<dbReference type="RefSeq" id="WP_090750670.1">
    <property type="nucleotide sequence ID" value="NZ_FOBW01000036.1"/>
</dbReference>
<dbReference type="GO" id="GO:0006629">
    <property type="term" value="P:lipid metabolic process"/>
    <property type="evidence" value="ECO:0007669"/>
    <property type="project" value="InterPro"/>
</dbReference>
<dbReference type="NCBIfam" id="TIGR01217">
    <property type="entry name" value="ac_ac_CoA_syn"/>
    <property type="match status" value="1"/>
</dbReference>
<dbReference type="Gene3D" id="3.30.300.30">
    <property type="match status" value="1"/>
</dbReference>
<dbReference type="Pfam" id="PF00501">
    <property type="entry name" value="AMP-binding"/>
    <property type="match status" value="1"/>
</dbReference>
<dbReference type="InterPro" id="IPR020845">
    <property type="entry name" value="AMP-binding_CS"/>
</dbReference>
<dbReference type="NCBIfam" id="NF002937">
    <property type="entry name" value="PRK03584.1"/>
    <property type="match status" value="1"/>
</dbReference>
<dbReference type="Gene3D" id="3.40.50.12780">
    <property type="entry name" value="N-terminal domain of ligase-like"/>
    <property type="match status" value="1"/>
</dbReference>
<dbReference type="PANTHER" id="PTHR42921:SF1">
    <property type="entry name" value="ACETOACETYL-COA SYNTHETASE"/>
    <property type="match status" value="1"/>
</dbReference>
<organism evidence="8 9">
    <name type="scientific">Mesobacillus persicus</name>
    <dbReference type="NCBI Taxonomy" id="930146"/>
    <lineage>
        <taxon>Bacteria</taxon>
        <taxon>Bacillati</taxon>
        <taxon>Bacillota</taxon>
        <taxon>Bacilli</taxon>
        <taxon>Bacillales</taxon>
        <taxon>Bacillaceae</taxon>
        <taxon>Mesobacillus</taxon>
    </lineage>
</organism>
<gene>
    <name evidence="8" type="ORF">SAMN05192533_1369</name>
</gene>
<dbReference type="EMBL" id="FOBW01000036">
    <property type="protein sequence ID" value="SEN98174.1"/>
    <property type="molecule type" value="Genomic_DNA"/>
</dbReference>
<evidence type="ECO:0000256" key="1">
    <source>
        <dbReference type="ARBA" id="ARBA00006432"/>
    </source>
</evidence>
<keyword evidence="2" id="KW-0436">Ligase</keyword>
<dbReference type="Proteomes" id="UP000198553">
    <property type="component" value="Unassembled WGS sequence"/>
</dbReference>
<dbReference type="AlphaFoldDB" id="A0A1H8KZ66"/>
<evidence type="ECO:0000256" key="4">
    <source>
        <dbReference type="ARBA" id="ARBA00022840"/>
    </source>
</evidence>
<dbReference type="Pfam" id="PF16177">
    <property type="entry name" value="ACAS_N"/>
    <property type="match status" value="1"/>
</dbReference>
<dbReference type="STRING" id="930146.SAMN05192533_1369"/>
<proteinExistence type="inferred from homology"/>
<name>A0A1H8KZ66_9BACI</name>
<dbReference type="InterPro" id="IPR045851">
    <property type="entry name" value="AMP-bd_C_sf"/>
</dbReference>
<dbReference type="InterPro" id="IPR000873">
    <property type="entry name" value="AMP-dep_synth/lig_dom"/>
</dbReference>
<dbReference type="PROSITE" id="PS00455">
    <property type="entry name" value="AMP_BINDING"/>
    <property type="match status" value="1"/>
</dbReference>
<accession>A0A1H8KZ66</accession>
<dbReference type="InterPro" id="IPR005914">
    <property type="entry name" value="Acac_CoA_synth"/>
</dbReference>
<keyword evidence="9" id="KW-1185">Reference proteome</keyword>
<feature type="domain" description="AMP-binding enzyme C-terminal" evidence="6">
    <location>
        <begin position="548"/>
        <end position="616"/>
    </location>
</feature>
<evidence type="ECO:0000313" key="8">
    <source>
        <dbReference type="EMBL" id="SEN98174.1"/>
    </source>
</evidence>
<dbReference type="CDD" id="cd05943">
    <property type="entry name" value="AACS"/>
    <property type="match status" value="1"/>
</dbReference>
<dbReference type="GO" id="GO:0005524">
    <property type="term" value="F:ATP binding"/>
    <property type="evidence" value="ECO:0007669"/>
    <property type="project" value="UniProtKB-KW"/>
</dbReference>
<comment type="similarity">
    <text evidence="1">Belongs to the ATP-dependent AMP-binding enzyme family.</text>
</comment>
<dbReference type="InterPro" id="IPR042099">
    <property type="entry name" value="ANL_N_sf"/>
</dbReference>
<reference evidence="9" key="1">
    <citation type="submission" date="2016-10" db="EMBL/GenBank/DDBJ databases">
        <authorList>
            <person name="Varghese N."/>
            <person name="Submissions S."/>
        </authorList>
    </citation>
    <scope>NUCLEOTIDE SEQUENCE [LARGE SCALE GENOMIC DNA]</scope>
    <source>
        <strain evidence="9">B48,IBRC-M 10115,DSM 25386,CECT 8001</strain>
    </source>
</reference>
<dbReference type="GO" id="GO:0030729">
    <property type="term" value="F:acetoacetate-CoA ligase activity"/>
    <property type="evidence" value="ECO:0007669"/>
    <property type="project" value="InterPro"/>
</dbReference>
<dbReference type="Pfam" id="PF13193">
    <property type="entry name" value="AMP-binding_C"/>
    <property type="match status" value="1"/>
</dbReference>
<dbReference type="OrthoDB" id="9778383at2"/>
<dbReference type="PANTHER" id="PTHR42921">
    <property type="entry name" value="ACETOACETYL-COA SYNTHETASE"/>
    <property type="match status" value="1"/>
</dbReference>
<keyword evidence="3" id="KW-0547">Nucleotide-binding</keyword>
<dbReference type="InterPro" id="IPR025110">
    <property type="entry name" value="AMP-bd_C"/>
</dbReference>
<dbReference type="InterPro" id="IPR032387">
    <property type="entry name" value="ACAS_N"/>
</dbReference>
<sequence length="668" mass="74895">MDGRIGEVMWEPSQEFIESTTLNRYMNWLKETKGLSFNGYQDLWKWSVDELEEFWASIWEFGDVKATRKYDQVLADAQMPGAKWFEGARLNFAENLLAKDQGDKTALYFRSETVRERTISWTELKESVASVASSLRELGIKPGDRVASFMPNIPEAMIAFLATASIGAIWSSCSPDFGTKSVVDRFKQIEPKVLFAVDGYHYNGKTYDKMSVVAELQNELGDSLSHTILVPYVDQGQLEGNLDNAILWDELLKAKAELSFESLPFDHPLWIVYSSGTTGMPKPIVHGHGGITLEYVKTMVVQKGLSPDSVTFQFTTTGWMMWNTLVGSLISGATVVLYDGSPGYPSLEVLWELAEDARVTDFGTSAPFLINSMKQNVRPCENYDLSTIKSINSTGAPLTEEGFRWVYENLKKDVWLASSSGGTDVCTGFVGGVPILPVKIGEIQGRCLGVEAQAFDENGNALTNEVGELVITKPMPSMPLYFWKDEGNKRYFNSYFETYPGVWKHGDWIEINTDGSSVIYGRSDSTINRSGVRMGTSDIYRIVENVDEVFESLVIDLEVLGRHSSLLLFVVLKEDVQLSDSLKAQIREEIKSTLSPRFMPDEIYAVEQIPKTLNGKKMEVPIRKLLLGFEMEKAINPDSMSNPESLSFFLSLAKQLNEEKQEGLFTNK</sequence>